<reference evidence="4" key="4">
    <citation type="journal article" date="2015" name="G3 (Bethesda)">
        <title>Genome sequences of three phytopathogenic species of the Magnaporthaceae family of fungi.</title>
        <authorList>
            <person name="Okagaki L.H."/>
            <person name="Nunes C.C."/>
            <person name="Sailsbery J."/>
            <person name="Clay B."/>
            <person name="Brown D."/>
            <person name="John T."/>
            <person name="Oh Y."/>
            <person name="Young N."/>
            <person name="Fitzgerald M."/>
            <person name="Haas B.J."/>
            <person name="Zeng Q."/>
            <person name="Young S."/>
            <person name="Adiconis X."/>
            <person name="Fan L."/>
            <person name="Levin J.Z."/>
            <person name="Mitchell T.K."/>
            <person name="Okubara P.A."/>
            <person name="Farman M.L."/>
            <person name="Kohn L.M."/>
            <person name="Birren B."/>
            <person name="Ma L.-J."/>
            <person name="Dean R.A."/>
        </authorList>
    </citation>
    <scope>NUCLEOTIDE SEQUENCE</scope>
    <source>
        <strain evidence="4">ATCC 64411 / 73-15</strain>
    </source>
</reference>
<protein>
    <submittedName>
        <fullName evidence="3 4">Uncharacterized protein</fullName>
    </submittedName>
</protein>
<reference evidence="3" key="1">
    <citation type="submission" date="2010-05" db="EMBL/GenBank/DDBJ databases">
        <title>The Genome Sequence of Magnaporthe poae strain ATCC 64411.</title>
        <authorList>
            <consortium name="The Broad Institute Genome Sequencing Platform"/>
            <consortium name="Broad Institute Genome Sequencing Center for Infectious Disease"/>
            <person name="Ma L.-J."/>
            <person name="Dead R."/>
            <person name="Young S."/>
            <person name="Zeng Q."/>
            <person name="Koehrsen M."/>
            <person name="Alvarado L."/>
            <person name="Berlin A."/>
            <person name="Chapman S.B."/>
            <person name="Chen Z."/>
            <person name="Freedman E."/>
            <person name="Gellesch M."/>
            <person name="Goldberg J."/>
            <person name="Griggs A."/>
            <person name="Gujja S."/>
            <person name="Heilman E.R."/>
            <person name="Heiman D."/>
            <person name="Hepburn T."/>
            <person name="Howarth C."/>
            <person name="Jen D."/>
            <person name="Larson L."/>
            <person name="Mehta T."/>
            <person name="Neiman D."/>
            <person name="Pearson M."/>
            <person name="Roberts A."/>
            <person name="Saif S."/>
            <person name="Shea T."/>
            <person name="Shenoy N."/>
            <person name="Sisk P."/>
            <person name="Stolte C."/>
            <person name="Sykes S."/>
            <person name="Walk T."/>
            <person name="White J."/>
            <person name="Yandava C."/>
            <person name="Haas B."/>
            <person name="Nusbaum C."/>
            <person name="Birren B."/>
        </authorList>
    </citation>
    <scope>NUCLEOTIDE SEQUENCE</scope>
    <source>
        <strain evidence="3">ATCC 64411</strain>
    </source>
</reference>
<name>A0A0C4E6M2_MAGP6</name>
<evidence type="ECO:0000313" key="5">
    <source>
        <dbReference type="Proteomes" id="UP000011715"/>
    </source>
</evidence>
<dbReference type="OrthoDB" id="10455952at2759"/>
<evidence type="ECO:0000313" key="3">
    <source>
        <dbReference type="EMBL" id="KLU89191.1"/>
    </source>
</evidence>
<keyword evidence="2" id="KW-0812">Transmembrane</keyword>
<dbReference type="AlphaFoldDB" id="A0A0C4E6M2"/>
<sequence>MHIPYPPSRRGAAEPISIAIETPAWLRGALSSVANIIWASSSSPSSPFSSPGSPTLPTPSQLLPPQSQTLRRRQDPGPLSVNAMVGIVVGILLVAFIALVFWFLYYFRPLGRRRKHHHRRRHRKSTGSSSDAAPAAPADPPPAA</sequence>
<feature type="region of interest" description="Disordered" evidence="1">
    <location>
        <begin position="40"/>
        <end position="76"/>
    </location>
</feature>
<feature type="compositionally biased region" description="Basic residues" evidence="1">
    <location>
        <begin position="115"/>
        <end position="125"/>
    </location>
</feature>
<dbReference type="EMBL" id="ADBL01001973">
    <property type="status" value="NOT_ANNOTATED_CDS"/>
    <property type="molecule type" value="Genomic_DNA"/>
</dbReference>
<accession>A0A0C4E6M2</accession>
<feature type="compositionally biased region" description="Low complexity" evidence="1">
    <location>
        <begin position="40"/>
        <end position="69"/>
    </location>
</feature>
<evidence type="ECO:0000256" key="2">
    <source>
        <dbReference type="SAM" id="Phobius"/>
    </source>
</evidence>
<feature type="transmembrane region" description="Helical" evidence="2">
    <location>
        <begin position="83"/>
        <end position="107"/>
    </location>
</feature>
<keyword evidence="2" id="KW-0472">Membrane</keyword>
<dbReference type="EnsemblFungi" id="MAPG_08165T0">
    <property type="protein sequence ID" value="MAPG_08165T0"/>
    <property type="gene ID" value="MAPG_08165"/>
</dbReference>
<keyword evidence="2" id="KW-1133">Transmembrane helix</keyword>
<dbReference type="EMBL" id="GL876972">
    <property type="protein sequence ID" value="KLU89191.1"/>
    <property type="molecule type" value="Genomic_DNA"/>
</dbReference>
<gene>
    <name evidence="3" type="ORF">MAPG_08165</name>
</gene>
<dbReference type="eggNOG" id="ENOG502RN5J">
    <property type="taxonomic scope" value="Eukaryota"/>
</dbReference>
<proteinExistence type="predicted"/>
<reference evidence="3" key="3">
    <citation type="submission" date="2011-03" db="EMBL/GenBank/DDBJ databases">
        <title>Annotation of Magnaporthe poae ATCC 64411.</title>
        <authorList>
            <person name="Ma L.-J."/>
            <person name="Dead R."/>
            <person name="Young S.K."/>
            <person name="Zeng Q."/>
            <person name="Gargeya S."/>
            <person name="Fitzgerald M."/>
            <person name="Haas B."/>
            <person name="Abouelleil A."/>
            <person name="Alvarado L."/>
            <person name="Arachchi H.M."/>
            <person name="Berlin A."/>
            <person name="Brown A."/>
            <person name="Chapman S.B."/>
            <person name="Chen Z."/>
            <person name="Dunbar C."/>
            <person name="Freedman E."/>
            <person name="Gearin G."/>
            <person name="Gellesch M."/>
            <person name="Goldberg J."/>
            <person name="Griggs A."/>
            <person name="Gujja S."/>
            <person name="Heiman D."/>
            <person name="Howarth C."/>
            <person name="Larson L."/>
            <person name="Lui A."/>
            <person name="MacDonald P.J.P."/>
            <person name="Mehta T."/>
            <person name="Montmayeur A."/>
            <person name="Murphy C."/>
            <person name="Neiman D."/>
            <person name="Pearson M."/>
            <person name="Priest M."/>
            <person name="Roberts A."/>
            <person name="Saif S."/>
            <person name="Shea T."/>
            <person name="Shenoy N."/>
            <person name="Sisk P."/>
            <person name="Stolte C."/>
            <person name="Sykes S."/>
            <person name="Yandava C."/>
            <person name="Wortman J."/>
            <person name="Nusbaum C."/>
            <person name="Birren B."/>
        </authorList>
    </citation>
    <scope>NUCLEOTIDE SEQUENCE</scope>
    <source>
        <strain evidence="3">ATCC 64411</strain>
    </source>
</reference>
<dbReference type="Proteomes" id="UP000011715">
    <property type="component" value="Unassembled WGS sequence"/>
</dbReference>
<keyword evidence="5" id="KW-1185">Reference proteome</keyword>
<dbReference type="STRING" id="644358.A0A0C4E6M2"/>
<organism evidence="4 5">
    <name type="scientific">Magnaporthiopsis poae (strain ATCC 64411 / 73-15)</name>
    <name type="common">Kentucky bluegrass fungus</name>
    <name type="synonym">Magnaporthe poae</name>
    <dbReference type="NCBI Taxonomy" id="644358"/>
    <lineage>
        <taxon>Eukaryota</taxon>
        <taxon>Fungi</taxon>
        <taxon>Dikarya</taxon>
        <taxon>Ascomycota</taxon>
        <taxon>Pezizomycotina</taxon>
        <taxon>Sordariomycetes</taxon>
        <taxon>Sordariomycetidae</taxon>
        <taxon>Magnaporthales</taxon>
        <taxon>Magnaporthaceae</taxon>
        <taxon>Magnaporthiopsis</taxon>
    </lineage>
</organism>
<reference evidence="4" key="5">
    <citation type="submission" date="2015-06" db="UniProtKB">
        <authorList>
            <consortium name="EnsemblFungi"/>
        </authorList>
    </citation>
    <scope>IDENTIFICATION</scope>
    <source>
        <strain evidence="4">ATCC 64411</strain>
    </source>
</reference>
<evidence type="ECO:0000256" key="1">
    <source>
        <dbReference type="SAM" id="MobiDB-lite"/>
    </source>
</evidence>
<feature type="region of interest" description="Disordered" evidence="1">
    <location>
        <begin position="115"/>
        <end position="144"/>
    </location>
</feature>
<reference evidence="5" key="2">
    <citation type="submission" date="2010-05" db="EMBL/GenBank/DDBJ databases">
        <title>The genome sequence of Magnaporthe poae strain ATCC 64411.</title>
        <authorList>
            <person name="Ma L.-J."/>
            <person name="Dead R."/>
            <person name="Young S."/>
            <person name="Zeng Q."/>
            <person name="Koehrsen M."/>
            <person name="Alvarado L."/>
            <person name="Berlin A."/>
            <person name="Chapman S.B."/>
            <person name="Chen Z."/>
            <person name="Freedman E."/>
            <person name="Gellesch M."/>
            <person name="Goldberg J."/>
            <person name="Griggs A."/>
            <person name="Gujja S."/>
            <person name="Heilman E.R."/>
            <person name="Heiman D."/>
            <person name="Hepburn T."/>
            <person name="Howarth C."/>
            <person name="Jen D."/>
            <person name="Larson L."/>
            <person name="Mehta T."/>
            <person name="Neiman D."/>
            <person name="Pearson M."/>
            <person name="Roberts A."/>
            <person name="Saif S."/>
            <person name="Shea T."/>
            <person name="Shenoy N."/>
            <person name="Sisk P."/>
            <person name="Stolte C."/>
            <person name="Sykes S."/>
            <person name="Walk T."/>
            <person name="White J."/>
            <person name="Yandava C."/>
            <person name="Haas B."/>
            <person name="Nusbaum C."/>
            <person name="Birren B."/>
        </authorList>
    </citation>
    <scope>NUCLEOTIDE SEQUENCE [LARGE SCALE GENOMIC DNA]</scope>
    <source>
        <strain evidence="5">ATCC 64411 / 73-15</strain>
    </source>
</reference>
<evidence type="ECO:0000313" key="4">
    <source>
        <dbReference type="EnsemblFungi" id="MAPG_08165T0"/>
    </source>
</evidence>
<dbReference type="VEuPathDB" id="FungiDB:MAPG_08165"/>